<evidence type="ECO:0000313" key="2">
    <source>
        <dbReference type="Proteomes" id="UP000243459"/>
    </source>
</evidence>
<evidence type="ECO:0000313" key="1">
    <source>
        <dbReference type="EMBL" id="ONK62220.1"/>
    </source>
</evidence>
<proteinExistence type="predicted"/>
<dbReference type="Proteomes" id="UP000243459">
    <property type="component" value="Chromosome 7"/>
</dbReference>
<dbReference type="Gramene" id="ONK62220">
    <property type="protein sequence ID" value="ONK62220"/>
    <property type="gene ID" value="A4U43_C07F1610"/>
</dbReference>
<gene>
    <name evidence="1" type="ORF">A4U43_C07F1610</name>
</gene>
<name>A0A5P1EDI2_ASPOF</name>
<organism evidence="1 2">
    <name type="scientific">Asparagus officinalis</name>
    <name type="common">Garden asparagus</name>
    <dbReference type="NCBI Taxonomy" id="4686"/>
    <lineage>
        <taxon>Eukaryota</taxon>
        <taxon>Viridiplantae</taxon>
        <taxon>Streptophyta</taxon>
        <taxon>Embryophyta</taxon>
        <taxon>Tracheophyta</taxon>
        <taxon>Spermatophyta</taxon>
        <taxon>Magnoliopsida</taxon>
        <taxon>Liliopsida</taxon>
        <taxon>Asparagales</taxon>
        <taxon>Asparagaceae</taxon>
        <taxon>Asparagoideae</taxon>
        <taxon>Asparagus</taxon>
    </lineage>
</organism>
<reference evidence="2" key="1">
    <citation type="journal article" date="2017" name="Nat. Commun.">
        <title>The asparagus genome sheds light on the origin and evolution of a young Y chromosome.</title>
        <authorList>
            <person name="Harkess A."/>
            <person name="Zhou J."/>
            <person name="Xu C."/>
            <person name="Bowers J.E."/>
            <person name="Van der Hulst R."/>
            <person name="Ayyampalayam S."/>
            <person name="Mercati F."/>
            <person name="Riccardi P."/>
            <person name="McKain M.R."/>
            <person name="Kakrana A."/>
            <person name="Tang H."/>
            <person name="Ray J."/>
            <person name="Groenendijk J."/>
            <person name="Arikit S."/>
            <person name="Mathioni S.M."/>
            <person name="Nakano M."/>
            <person name="Shan H."/>
            <person name="Telgmann-Rauber A."/>
            <person name="Kanno A."/>
            <person name="Yue Z."/>
            <person name="Chen H."/>
            <person name="Li W."/>
            <person name="Chen Y."/>
            <person name="Xu X."/>
            <person name="Zhang Y."/>
            <person name="Luo S."/>
            <person name="Chen H."/>
            <person name="Gao J."/>
            <person name="Mao Z."/>
            <person name="Pires J.C."/>
            <person name="Luo M."/>
            <person name="Kudrna D."/>
            <person name="Wing R.A."/>
            <person name="Meyers B.C."/>
            <person name="Yi K."/>
            <person name="Kong H."/>
            <person name="Lavrijsen P."/>
            <person name="Sunseri F."/>
            <person name="Falavigna A."/>
            <person name="Ye Y."/>
            <person name="Leebens-Mack J.H."/>
            <person name="Chen G."/>
        </authorList>
    </citation>
    <scope>NUCLEOTIDE SEQUENCE [LARGE SCALE GENOMIC DNA]</scope>
    <source>
        <strain evidence="2">cv. DH0086</strain>
    </source>
</reference>
<accession>A0A5P1EDI2</accession>
<protein>
    <submittedName>
        <fullName evidence="1">Uncharacterized protein</fullName>
    </submittedName>
</protein>
<keyword evidence="2" id="KW-1185">Reference proteome</keyword>
<sequence length="112" mass="12240">MTSRVRTPAGRRTEELCFREGRKSCSGTDRDEPIGIVVRGAPAVMARTRERRRGAPGGKAQRLRNAAWKRIVGADGRPHLAHGWTASVRQARPKQQCAVAAVGLGYGPPWRA</sequence>
<dbReference type="EMBL" id="CM007387">
    <property type="protein sequence ID" value="ONK62220.1"/>
    <property type="molecule type" value="Genomic_DNA"/>
</dbReference>
<dbReference type="AlphaFoldDB" id="A0A5P1EDI2"/>